<proteinExistence type="predicted"/>
<accession>A0A255D7S2</accession>
<comment type="caution">
    <text evidence="2">The sequence shown here is derived from an EMBL/GenBank/DDBJ whole genome shotgun (WGS) entry which is preliminary data.</text>
</comment>
<name>A0A255D7S2_9MYCO</name>
<evidence type="ECO:0000256" key="1">
    <source>
        <dbReference type="SAM" id="MobiDB-lite"/>
    </source>
</evidence>
<feature type="compositionally biased region" description="Basic and acidic residues" evidence="1">
    <location>
        <begin position="77"/>
        <end position="92"/>
    </location>
</feature>
<protein>
    <submittedName>
        <fullName evidence="2">Uncharacterized protein</fullName>
    </submittedName>
</protein>
<feature type="region of interest" description="Disordered" evidence="1">
    <location>
        <begin position="24"/>
        <end position="43"/>
    </location>
</feature>
<dbReference type="AlphaFoldDB" id="A0A255D7S2"/>
<gene>
    <name evidence="2" type="ORF">CG716_27775</name>
</gene>
<reference evidence="2 3" key="1">
    <citation type="submission" date="2017-07" db="EMBL/GenBank/DDBJ databases">
        <title>The new phylogeny of genus Mycobacterium.</title>
        <authorList>
            <person name="Tortoli E."/>
            <person name="Trovato A."/>
            <person name="Cirillo D.M."/>
        </authorList>
    </citation>
    <scope>NUCLEOTIDE SEQUENCE [LARGE SCALE GENOMIC DNA]</scope>
    <source>
        <strain evidence="2 3">ATCC 33027</strain>
    </source>
</reference>
<keyword evidence="3" id="KW-1185">Reference proteome</keyword>
<evidence type="ECO:0000313" key="3">
    <source>
        <dbReference type="Proteomes" id="UP000216063"/>
    </source>
</evidence>
<dbReference type="OrthoDB" id="4764388at2"/>
<feature type="region of interest" description="Disordered" evidence="1">
    <location>
        <begin position="69"/>
        <end position="92"/>
    </location>
</feature>
<dbReference type="Proteomes" id="UP000216063">
    <property type="component" value="Unassembled WGS sequence"/>
</dbReference>
<dbReference type="EMBL" id="NOZR01000038">
    <property type="protein sequence ID" value="OYN74661.1"/>
    <property type="molecule type" value="Genomic_DNA"/>
</dbReference>
<sequence>MTFLVQLLPLFVYSIWMARRMSKGTSAAKPVRPTTDNTTAVGLEDDPDQWLAWTALDERQLVRLLTDSAQVNRPATKAKDNHVRPTEREDTP</sequence>
<organism evidence="2 3">
    <name type="scientific">Mycolicibacterium sphagni</name>
    <dbReference type="NCBI Taxonomy" id="1786"/>
    <lineage>
        <taxon>Bacteria</taxon>
        <taxon>Bacillati</taxon>
        <taxon>Actinomycetota</taxon>
        <taxon>Actinomycetes</taxon>
        <taxon>Mycobacteriales</taxon>
        <taxon>Mycobacteriaceae</taxon>
        <taxon>Mycolicibacterium</taxon>
    </lineage>
</organism>
<dbReference type="RefSeq" id="WP_094484364.1">
    <property type="nucleotide sequence ID" value="NZ_JACKSC010000289.1"/>
</dbReference>
<evidence type="ECO:0000313" key="2">
    <source>
        <dbReference type="EMBL" id="OYN74661.1"/>
    </source>
</evidence>